<name>A0A8J4H1G9_9BACL</name>
<dbReference type="Proteomes" id="UP000677918">
    <property type="component" value="Unassembled WGS sequence"/>
</dbReference>
<reference evidence="1" key="1">
    <citation type="submission" date="2021-04" db="EMBL/GenBank/DDBJ databases">
        <title>Draft genome sequence of Xylanibacillus composti strain K13.</title>
        <authorList>
            <person name="Uke A."/>
            <person name="Chhe C."/>
            <person name="Baramee S."/>
            <person name="Kosugi A."/>
        </authorList>
    </citation>
    <scope>NUCLEOTIDE SEQUENCE</scope>
    <source>
        <strain evidence="1">K13</strain>
    </source>
</reference>
<evidence type="ECO:0000313" key="1">
    <source>
        <dbReference type="EMBL" id="GIQ69197.1"/>
    </source>
</evidence>
<comment type="caution">
    <text evidence="1">The sequence shown here is derived from an EMBL/GenBank/DDBJ whole genome shotgun (WGS) entry which is preliminary data.</text>
</comment>
<dbReference type="EMBL" id="BOVK01000025">
    <property type="protein sequence ID" value="GIQ69197.1"/>
    <property type="molecule type" value="Genomic_DNA"/>
</dbReference>
<gene>
    <name evidence="1" type="ORF">XYCOK13_20210</name>
</gene>
<keyword evidence="2" id="KW-1185">Reference proteome</keyword>
<accession>A0A8J4H1G9</accession>
<protein>
    <submittedName>
        <fullName evidence="1">Uncharacterized protein</fullName>
    </submittedName>
</protein>
<organism evidence="1 2">
    <name type="scientific">Xylanibacillus composti</name>
    <dbReference type="NCBI Taxonomy" id="1572762"/>
    <lineage>
        <taxon>Bacteria</taxon>
        <taxon>Bacillati</taxon>
        <taxon>Bacillota</taxon>
        <taxon>Bacilli</taxon>
        <taxon>Bacillales</taxon>
        <taxon>Paenibacillaceae</taxon>
        <taxon>Xylanibacillus</taxon>
    </lineage>
</organism>
<sequence length="58" mass="6828">MTQGRSMQELQTVSLQEWEREELARQHEIFSDLSPWLNAQGNAIHHQIIEEIERRGGI</sequence>
<dbReference type="AlphaFoldDB" id="A0A8J4H1G9"/>
<evidence type="ECO:0000313" key="2">
    <source>
        <dbReference type="Proteomes" id="UP000677918"/>
    </source>
</evidence>
<proteinExistence type="predicted"/>
<dbReference type="RefSeq" id="WP_213412003.1">
    <property type="nucleotide sequence ID" value="NZ_BOVK01000025.1"/>
</dbReference>